<evidence type="ECO:0000313" key="2">
    <source>
        <dbReference type="Proteomes" id="UP000091857"/>
    </source>
</evidence>
<keyword evidence="2" id="KW-1185">Reference proteome</keyword>
<dbReference type="Proteomes" id="UP000091857">
    <property type="component" value="Chromosome 11"/>
</dbReference>
<accession>A0ACB7GUC7</accession>
<reference evidence="2" key="1">
    <citation type="journal article" date="2016" name="Nat. Biotechnol.">
        <title>Sequencing wild and cultivated cassava and related species reveals extensive interspecific hybridization and genetic diversity.</title>
        <authorList>
            <person name="Bredeson J.V."/>
            <person name="Lyons J.B."/>
            <person name="Prochnik S.E."/>
            <person name="Wu G.A."/>
            <person name="Ha C.M."/>
            <person name="Edsinger-Gonzales E."/>
            <person name="Grimwood J."/>
            <person name="Schmutz J."/>
            <person name="Rabbi I.Y."/>
            <person name="Egesi C."/>
            <person name="Nauluvula P."/>
            <person name="Lebot V."/>
            <person name="Ndunguru J."/>
            <person name="Mkamilo G."/>
            <person name="Bart R.S."/>
            <person name="Setter T.L."/>
            <person name="Gleadow R.M."/>
            <person name="Kulakow P."/>
            <person name="Ferguson M.E."/>
            <person name="Rounsley S."/>
            <person name="Rokhsar D.S."/>
        </authorList>
    </citation>
    <scope>NUCLEOTIDE SEQUENCE [LARGE SCALE GENOMIC DNA]</scope>
    <source>
        <strain evidence="2">cv. AM560-2</strain>
    </source>
</reference>
<evidence type="ECO:0000313" key="1">
    <source>
        <dbReference type="EMBL" id="KAG8643349.1"/>
    </source>
</evidence>
<comment type="caution">
    <text evidence="1">The sequence shown here is derived from an EMBL/GenBank/DDBJ whole genome shotgun (WGS) entry which is preliminary data.</text>
</comment>
<dbReference type="EMBL" id="CM004397">
    <property type="protein sequence ID" value="KAG8643349.1"/>
    <property type="molecule type" value="Genomic_DNA"/>
</dbReference>
<organism evidence="1 2">
    <name type="scientific">Manihot esculenta</name>
    <name type="common">Cassava</name>
    <name type="synonym">Jatropha manihot</name>
    <dbReference type="NCBI Taxonomy" id="3983"/>
    <lineage>
        <taxon>Eukaryota</taxon>
        <taxon>Viridiplantae</taxon>
        <taxon>Streptophyta</taxon>
        <taxon>Embryophyta</taxon>
        <taxon>Tracheophyta</taxon>
        <taxon>Spermatophyta</taxon>
        <taxon>Magnoliopsida</taxon>
        <taxon>eudicotyledons</taxon>
        <taxon>Gunneridae</taxon>
        <taxon>Pentapetalae</taxon>
        <taxon>rosids</taxon>
        <taxon>fabids</taxon>
        <taxon>Malpighiales</taxon>
        <taxon>Euphorbiaceae</taxon>
        <taxon>Crotonoideae</taxon>
        <taxon>Manihoteae</taxon>
        <taxon>Manihot</taxon>
    </lineage>
</organism>
<name>A0ACB7GUC7_MANES</name>
<proteinExistence type="predicted"/>
<gene>
    <name evidence="1" type="ORF">MANES_11G031000v8</name>
</gene>
<sequence>MNMDGRKAVVSVTLWLIFVLLSATFRNLKLAAAKDDKLAEKRKLADSNSGFLSIDCGVDQDYFDEKMEIFYKSDKDFTSTGENKYVSPGYDDDDDSSYTGRILHSLRFFPKGRKNCYKLRPENGKNQNYLIRAFFKYGNYDAQYQIPKFDVYLEANFWMTVYLPNASYPLMYEIIYFSLTDIINICLVNTLSGTPFISALELRLLNNSVYKIESKSLNTLRRDDLGNSTNRMVRYKNDVYDRIWYTSAATDYISLNTTSNIEVQSINNTLKTPVDVLRTALQLRSPLRSLGRSFPGLNNYGNENEYYACFHFAEILPISQGKGKRPREFTINFNGANYGRTTLQYLNPLTTCYGPRKSRVNGLVDFFINQTVRSDLPPILNAFELFYVMPPLVSPTDPADVDAMTVIQQMYNINKDDSWQGDPCLPRDYSWAGLNCSYDTNSPRIISLDLSGSKLTGKISSSFSNLTAIRFLDLSGNELTGTVPEFLAQLPNLTVLNLSGNKLTGSVPQSLVQKANNRLLQLSLEGNPSLCQTDSCEKKKHNNVLLPVVISFATVMVLLFLSSIFFFWRMKRQEATSQSKKEGLVISTNRSFSYSEIVSITNNFETIIGEGGFGKVYFGTLKDNVQVAVKLLSQNSRQGYKEFQSEAQLLMIVHHRNLVSLIGYCDDRHNKALIYEYMVNGNLREHLSETSGSTLNWNERLHIAADAAHGLEYLHNGCKPPIIHRDLKTSNILLNEKLRAKISDFGLSRAFANESGSHITTRPAGTIGYLDPQAQSSGNFNKKSDIYSFGIILLELITGQPAIRRDVNGEIIRIQEWVTPIIENGDVRSIVDPRLQGDLDTNSAWKAVEIALSCVLNTATRRPDMTDVLIELKECLGMVTAVVGSQRIDRGRTRSINSLEMRSLETYTETAPSPR</sequence>
<protein>
    <submittedName>
        <fullName evidence="1">Uncharacterized protein</fullName>
    </submittedName>
</protein>